<dbReference type="GO" id="GO:0009086">
    <property type="term" value="P:methionine biosynthetic process"/>
    <property type="evidence" value="ECO:0007669"/>
    <property type="project" value="UniProtKB-KW"/>
</dbReference>
<keyword evidence="19" id="KW-1185">Reference proteome</keyword>
<dbReference type="EMBL" id="PGVD01000059">
    <property type="protein sequence ID" value="PLR91982.1"/>
    <property type="molecule type" value="Genomic_DNA"/>
</dbReference>
<comment type="catalytic activity">
    <reaction evidence="11">
        <text>L-homoserine + NADP(+) = L-aspartate 4-semialdehyde + NADPH + H(+)</text>
        <dbReference type="Rhea" id="RHEA:15761"/>
        <dbReference type="ChEBI" id="CHEBI:15378"/>
        <dbReference type="ChEBI" id="CHEBI:57476"/>
        <dbReference type="ChEBI" id="CHEBI:57783"/>
        <dbReference type="ChEBI" id="CHEBI:58349"/>
        <dbReference type="ChEBI" id="CHEBI:537519"/>
        <dbReference type="EC" id="1.1.1.3"/>
    </reaction>
    <physiologicalReaction direction="right-to-left" evidence="11">
        <dbReference type="Rhea" id="RHEA:15763"/>
    </physiologicalReaction>
</comment>
<evidence type="ECO:0000256" key="9">
    <source>
        <dbReference type="ARBA" id="ARBA00023053"/>
    </source>
</evidence>
<dbReference type="Gene3D" id="3.40.50.720">
    <property type="entry name" value="NAD(P)-binding Rossmann-like Domain"/>
    <property type="match status" value="1"/>
</dbReference>
<evidence type="ECO:0000313" key="16">
    <source>
        <dbReference type="EMBL" id="PLR79682.1"/>
    </source>
</evidence>
<dbReference type="PANTHER" id="PTHR43331:SF1">
    <property type="entry name" value="HOMOSERINE DEHYDROGENASE"/>
    <property type="match status" value="1"/>
</dbReference>
<feature type="domain" description="Homoserine dehydrogenase catalytic" evidence="14">
    <location>
        <begin position="136"/>
        <end position="314"/>
    </location>
</feature>
<proteinExistence type="inferred from homology"/>
<evidence type="ECO:0000256" key="6">
    <source>
        <dbReference type="ARBA" id="ARBA00022605"/>
    </source>
</evidence>
<dbReference type="Proteomes" id="UP000234951">
    <property type="component" value="Unassembled WGS sequence"/>
</dbReference>
<dbReference type="PANTHER" id="PTHR43331">
    <property type="entry name" value="HOMOSERINE DEHYDROGENASE"/>
    <property type="match status" value="1"/>
</dbReference>
<dbReference type="GO" id="GO:0050661">
    <property type="term" value="F:NADP binding"/>
    <property type="evidence" value="ECO:0007669"/>
    <property type="project" value="InterPro"/>
</dbReference>
<name>A0A2N5GG15_9BACI</name>
<dbReference type="GO" id="GO:0009088">
    <property type="term" value="P:threonine biosynthetic process"/>
    <property type="evidence" value="ECO:0007669"/>
    <property type="project" value="UniProtKB-UniPathway"/>
</dbReference>
<keyword evidence="12" id="KW-0521">NADP</keyword>
<evidence type="ECO:0000259" key="15">
    <source>
        <dbReference type="Pfam" id="PF03447"/>
    </source>
</evidence>
<dbReference type="Proteomes" id="UP000235114">
    <property type="component" value="Unassembled WGS sequence"/>
</dbReference>
<dbReference type="GO" id="GO:0004412">
    <property type="term" value="F:homoserine dehydrogenase activity"/>
    <property type="evidence" value="ECO:0007669"/>
    <property type="project" value="UniProtKB-EC"/>
</dbReference>
<dbReference type="InterPro" id="IPR001342">
    <property type="entry name" value="HDH_cat"/>
</dbReference>
<organism evidence="16 18">
    <name type="scientific">Bacillus canaveralius</name>
    <dbReference type="NCBI Taxonomy" id="1403243"/>
    <lineage>
        <taxon>Bacteria</taxon>
        <taxon>Bacillati</taxon>
        <taxon>Bacillota</taxon>
        <taxon>Bacilli</taxon>
        <taxon>Bacillales</taxon>
        <taxon>Bacillaceae</taxon>
        <taxon>Bacillus</taxon>
    </lineage>
</organism>
<dbReference type="NCBIfam" id="NF004976">
    <property type="entry name" value="PRK06349.1"/>
    <property type="match status" value="1"/>
</dbReference>
<protein>
    <recommendedName>
        <fullName evidence="5 12">Homoserine dehydrogenase</fullName>
        <ecNumber evidence="4 12">1.1.1.3</ecNumber>
    </recommendedName>
</protein>
<dbReference type="PROSITE" id="PS01042">
    <property type="entry name" value="HOMOSER_DHGENASE"/>
    <property type="match status" value="1"/>
</dbReference>
<dbReference type="EMBL" id="PGVA01000081">
    <property type="protein sequence ID" value="PLR79682.1"/>
    <property type="molecule type" value="Genomic_DNA"/>
</dbReference>
<dbReference type="InterPro" id="IPR036291">
    <property type="entry name" value="NAD(P)-bd_dom_sf"/>
</dbReference>
<evidence type="ECO:0000256" key="3">
    <source>
        <dbReference type="ARBA" id="ARBA00006753"/>
    </source>
</evidence>
<dbReference type="EC" id="1.1.1.3" evidence="4 12"/>
<evidence type="ECO:0000256" key="5">
    <source>
        <dbReference type="ARBA" id="ARBA00013376"/>
    </source>
</evidence>
<dbReference type="RefSeq" id="WP_101579467.1">
    <property type="nucleotide sequence ID" value="NZ_PGVA01000081.1"/>
</dbReference>
<dbReference type="InterPro" id="IPR019811">
    <property type="entry name" value="HDH_CS"/>
</dbReference>
<evidence type="ECO:0000259" key="14">
    <source>
        <dbReference type="Pfam" id="PF00742"/>
    </source>
</evidence>
<dbReference type="SUPFAM" id="SSF55347">
    <property type="entry name" value="Glyceraldehyde-3-phosphate dehydrogenase-like, C-terminal domain"/>
    <property type="match status" value="1"/>
</dbReference>
<reference evidence="16 18" key="1">
    <citation type="submission" date="2017-11" db="EMBL/GenBank/DDBJ databases">
        <title>Comparitive Functional Genomics of Dry Heat Resistant strains isolated from the Viking Spacecraft.</title>
        <authorList>
            <person name="Seuylemezian A."/>
            <person name="Cooper K."/>
            <person name="Vaishampayan P."/>
        </authorList>
    </citation>
    <scope>NUCLEOTIDE SEQUENCE [LARGE SCALE GENOMIC DNA]</scope>
    <source>
        <strain evidence="16 18">M4.6</strain>
    </source>
</reference>
<dbReference type="Gene3D" id="3.30.360.10">
    <property type="entry name" value="Dihydrodipicolinate Reductase, domain 2"/>
    <property type="match status" value="1"/>
</dbReference>
<reference evidence="17 19" key="2">
    <citation type="submission" date="2017-12" db="EMBL/GenBank/DDBJ databases">
        <title>Comparative Functional Genomics of Dry Heat Resistant strains isolated from the Viking Spacecraft.</title>
        <authorList>
            <person name="Seuylemezian A."/>
            <person name="Cooper K."/>
            <person name="Vaishampayan P."/>
        </authorList>
    </citation>
    <scope>NUCLEOTIDE SEQUENCE [LARGE SCALE GENOMIC DNA]</scope>
    <source>
        <strain evidence="17 19">ATCC 29669</strain>
    </source>
</reference>
<keyword evidence="7 12" id="KW-0791">Threonine biosynthesis</keyword>
<accession>A0A2N5GG15</accession>
<comment type="caution">
    <text evidence="16">The sequence shown here is derived from an EMBL/GenBank/DDBJ whole genome shotgun (WGS) entry which is preliminary data.</text>
</comment>
<evidence type="ECO:0000256" key="13">
    <source>
        <dbReference type="RuleBase" id="RU004171"/>
    </source>
</evidence>
<dbReference type="SUPFAM" id="SSF51735">
    <property type="entry name" value="NAD(P)-binding Rossmann-fold domains"/>
    <property type="match status" value="1"/>
</dbReference>
<evidence type="ECO:0000256" key="12">
    <source>
        <dbReference type="RuleBase" id="RU000579"/>
    </source>
</evidence>
<dbReference type="UniPathway" id="UPA00050">
    <property type="reaction ID" value="UER00063"/>
</dbReference>
<dbReference type="FunFam" id="3.30.360.10:FF:000005">
    <property type="entry name" value="Homoserine dehydrogenase"/>
    <property type="match status" value="1"/>
</dbReference>
<evidence type="ECO:0000313" key="19">
    <source>
        <dbReference type="Proteomes" id="UP000235114"/>
    </source>
</evidence>
<evidence type="ECO:0000256" key="1">
    <source>
        <dbReference type="ARBA" id="ARBA00005056"/>
    </source>
</evidence>
<dbReference type="Pfam" id="PF03447">
    <property type="entry name" value="NAD_binding_3"/>
    <property type="match status" value="1"/>
</dbReference>
<keyword evidence="8 12" id="KW-0560">Oxidoreductase</keyword>
<comment type="similarity">
    <text evidence="3 13">Belongs to the homoserine dehydrogenase family.</text>
</comment>
<evidence type="ECO:0000256" key="11">
    <source>
        <dbReference type="ARBA" id="ARBA00048841"/>
    </source>
</evidence>
<evidence type="ECO:0000256" key="7">
    <source>
        <dbReference type="ARBA" id="ARBA00022697"/>
    </source>
</evidence>
<evidence type="ECO:0000313" key="17">
    <source>
        <dbReference type="EMBL" id="PLR91982.1"/>
    </source>
</evidence>
<dbReference type="InterPro" id="IPR005106">
    <property type="entry name" value="Asp/hSer_DH_NAD-bd"/>
</dbReference>
<dbReference type="OrthoDB" id="9808167at2"/>
<sequence length="404" mass="44505">MQTLNIVLLGYGTVGKGVYNTIHYHQERLKSILGKKVEIKAVLVKNIDKHKLPDADVVLTDRFEDIDQLGKIDVVIDAIVGKEPGFHYLKHSIKKGCHVITANKEMFAHHGRELLELANEQAVSVGYEATVGGGIPVIQTLRKLLNVNRIEKIEGILNGTSNFILTTMREEDLSFEHALSLAQRNGYAEADPTNDVEGYDAFYKAAILSQLVFGEQPDWNKTFRQGIAEITIEQIKSYNELGFRFKHVASMEKTASGVHCSVKPVLVTRAHPLYQVEGVQNAVSIDADIVGNISLLGPGAGMYPTASAIIEDLIHVGTDNPVPRTQAFDGLQEGHEKEAWVLSGQFDRGAFSKEIEVVATLDSENVIAKAAKKDIKLSGVIYYPLLGEYSAYKNSNEKELPLPV</sequence>
<feature type="domain" description="Aspartate/homoserine dehydrogenase NAD-binding" evidence="15">
    <location>
        <begin position="10"/>
        <end position="127"/>
    </location>
</feature>
<keyword evidence="9" id="KW-0915">Sodium</keyword>
<comment type="pathway">
    <text evidence="1 12">Amino-acid biosynthesis; L-threonine biosynthesis; L-threonine from L-aspartate: step 3/5.</text>
</comment>
<dbReference type="UniPathway" id="UPA00051">
    <property type="reaction ID" value="UER00465"/>
</dbReference>
<comment type="pathway">
    <text evidence="2 12">Amino-acid biosynthesis; L-methionine biosynthesis via de novo pathway; L-homoserine from L-aspartate: step 3/3.</text>
</comment>
<evidence type="ECO:0000313" key="18">
    <source>
        <dbReference type="Proteomes" id="UP000234951"/>
    </source>
</evidence>
<keyword evidence="10 12" id="KW-0486">Methionine biosynthesis</keyword>
<dbReference type="Pfam" id="PF00742">
    <property type="entry name" value="Homoserine_dh"/>
    <property type="match status" value="1"/>
</dbReference>
<gene>
    <name evidence="16" type="ORF">CU635_21755</name>
    <name evidence="17" type="ORF">CVD25_18880</name>
</gene>
<keyword evidence="6 12" id="KW-0028">Amino-acid biosynthesis</keyword>
<evidence type="ECO:0000256" key="4">
    <source>
        <dbReference type="ARBA" id="ARBA00013213"/>
    </source>
</evidence>
<evidence type="ECO:0000256" key="8">
    <source>
        <dbReference type="ARBA" id="ARBA00023002"/>
    </source>
</evidence>
<dbReference type="AlphaFoldDB" id="A0A2N5GG15"/>
<evidence type="ECO:0000256" key="2">
    <source>
        <dbReference type="ARBA" id="ARBA00005062"/>
    </source>
</evidence>
<evidence type="ECO:0000256" key="10">
    <source>
        <dbReference type="ARBA" id="ARBA00023167"/>
    </source>
</evidence>